<evidence type="ECO:0000313" key="7">
    <source>
        <dbReference type="Proteomes" id="UP000256269"/>
    </source>
</evidence>
<dbReference type="InterPro" id="IPR036388">
    <property type="entry name" value="WH-like_DNA-bd_sf"/>
</dbReference>
<dbReference type="GO" id="GO:0032993">
    <property type="term" value="C:protein-DNA complex"/>
    <property type="evidence" value="ECO:0007669"/>
    <property type="project" value="TreeGrafter"/>
</dbReference>
<dbReference type="PRINTS" id="PR00039">
    <property type="entry name" value="HTHLYSR"/>
</dbReference>
<dbReference type="EMBL" id="QUNO01000009">
    <property type="protein sequence ID" value="REH43862.1"/>
    <property type="molecule type" value="Genomic_DNA"/>
</dbReference>
<proteinExistence type="inferred from homology"/>
<protein>
    <submittedName>
        <fullName evidence="6">DNA-binding transcriptional LysR family regulator</fullName>
    </submittedName>
</protein>
<dbReference type="GO" id="GO:0003700">
    <property type="term" value="F:DNA-binding transcription factor activity"/>
    <property type="evidence" value="ECO:0007669"/>
    <property type="project" value="InterPro"/>
</dbReference>
<gene>
    <name evidence="6" type="ORF">BCF44_109408</name>
</gene>
<feature type="domain" description="HTH lysR-type" evidence="5">
    <location>
        <begin position="2"/>
        <end position="59"/>
    </location>
</feature>
<evidence type="ECO:0000256" key="2">
    <source>
        <dbReference type="ARBA" id="ARBA00023015"/>
    </source>
</evidence>
<dbReference type="FunFam" id="1.10.10.10:FF:000001">
    <property type="entry name" value="LysR family transcriptional regulator"/>
    <property type="match status" value="1"/>
</dbReference>
<evidence type="ECO:0000313" key="6">
    <source>
        <dbReference type="EMBL" id="REH43862.1"/>
    </source>
</evidence>
<keyword evidence="2" id="KW-0805">Transcription regulation</keyword>
<keyword evidence="4" id="KW-0804">Transcription</keyword>
<dbReference type="RefSeq" id="WP_116177273.1">
    <property type="nucleotide sequence ID" value="NZ_CP144375.1"/>
</dbReference>
<dbReference type="AlphaFoldDB" id="A0A3E0HF61"/>
<dbReference type="PANTHER" id="PTHR30346:SF29">
    <property type="entry name" value="LYSR SUBSTRATE-BINDING"/>
    <property type="match status" value="1"/>
</dbReference>
<evidence type="ECO:0000256" key="1">
    <source>
        <dbReference type="ARBA" id="ARBA00009437"/>
    </source>
</evidence>
<dbReference type="InterPro" id="IPR000847">
    <property type="entry name" value="LysR_HTH_N"/>
</dbReference>
<comment type="similarity">
    <text evidence="1">Belongs to the LysR transcriptional regulatory family.</text>
</comment>
<dbReference type="Pfam" id="PF03466">
    <property type="entry name" value="LysR_substrate"/>
    <property type="match status" value="1"/>
</dbReference>
<evidence type="ECO:0000259" key="5">
    <source>
        <dbReference type="PROSITE" id="PS50931"/>
    </source>
</evidence>
<dbReference type="PANTHER" id="PTHR30346">
    <property type="entry name" value="TRANSCRIPTIONAL DUAL REGULATOR HCAR-RELATED"/>
    <property type="match status" value="1"/>
</dbReference>
<evidence type="ECO:0000256" key="3">
    <source>
        <dbReference type="ARBA" id="ARBA00023125"/>
    </source>
</evidence>
<name>A0A3E0HF61_9PSEU</name>
<dbReference type="Proteomes" id="UP000256269">
    <property type="component" value="Unassembled WGS sequence"/>
</dbReference>
<organism evidence="6 7">
    <name type="scientific">Kutzneria buriramensis</name>
    <dbReference type="NCBI Taxonomy" id="1045776"/>
    <lineage>
        <taxon>Bacteria</taxon>
        <taxon>Bacillati</taxon>
        <taxon>Actinomycetota</taxon>
        <taxon>Actinomycetes</taxon>
        <taxon>Pseudonocardiales</taxon>
        <taxon>Pseudonocardiaceae</taxon>
        <taxon>Kutzneria</taxon>
    </lineage>
</organism>
<dbReference type="InterPro" id="IPR036390">
    <property type="entry name" value="WH_DNA-bd_sf"/>
</dbReference>
<keyword evidence="7" id="KW-1185">Reference proteome</keyword>
<dbReference type="Gene3D" id="3.40.190.290">
    <property type="match status" value="1"/>
</dbReference>
<dbReference type="SUPFAM" id="SSF46785">
    <property type="entry name" value="Winged helix' DNA-binding domain"/>
    <property type="match status" value="1"/>
</dbReference>
<dbReference type="CDD" id="cd05466">
    <property type="entry name" value="PBP2_LTTR_substrate"/>
    <property type="match status" value="1"/>
</dbReference>
<reference evidence="6 7" key="1">
    <citation type="submission" date="2018-08" db="EMBL/GenBank/DDBJ databases">
        <title>Genomic Encyclopedia of Archaeal and Bacterial Type Strains, Phase II (KMG-II): from individual species to whole genera.</title>
        <authorList>
            <person name="Goeker M."/>
        </authorList>
    </citation>
    <scope>NUCLEOTIDE SEQUENCE [LARGE SCALE GENOMIC DNA]</scope>
    <source>
        <strain evidence="6 7">DSM 45791</strain>
    </source>
</reference>
<dbReference type="SUPFAM" id="SSF53850">
    <property type="entry name" value="Periplasmic binding protein-like II"/>
    <property type="match status" value="1"/>
</dbReference>
<accession>A0A3E0HF61</accession>
<dbReference type="GO" id="GO:0003677">
    <property type="term" value="F:DNA binding"/>
    <property type="evidence" value="ECO:0007669"/>
    <property type="project" value="UniProtKB-KW"/>
</dbReference>
<dbReference type="Pfam" id="PF00126">
    <property type="entry name" value="HTH_1"/>
    <property type="match status" value="1"/>
</dbReference>
<dbReference type="Gene3D" id="1.10.10.10">
    <property type="entry name" value="Winged helix-like DNA-binding domain superfamily/Winged helix DNA-binding domain"/>
    <property type="match status" value="1"/>
</dbReference>
<dbReference type="InterPro" id="IPR005119">
    <property type="entry name" value="LysR_subst-bd"/>
</dbReference>
<dbReference type="PROSITE" id="PS50931">
    <property type="entry name" value="HTH_LYSR"/>
    <property type="match status" value="1"/>
</dbReference>
<comment type="caution">
    <text evidence="6">The sequence shown here is derived from an EMBL/GenBank/DDBJ whole genome shotgun (WGS) entry which is preliminary data.</text>
</comment>
<sequence length="303" mass="32077">MISSRQLEYFQAVARELHFTRAAEALRIAQPALSQQIRKLERQLGLDLFERNNHKVELTPAGAALLGHAERILSDLVAVEQEMLGWAGGVRGRIRLGAARGLTARLALVFAAFSSTYPAVEIELQEQNTHEMLAGLHAGRLDVVTLAAPPPPGDRGVVSHPLGAEPMVLVTGLHTELADRRGIDVAELDGVDLIKYPPGSAVGDIIAGALAAAGAEPRVRFETRDYSTARALVGVGLAAAIMPRSVARAPGPAVQVVELEPAPVWTPALAWSANRRPAPALAALIDFMVGHPDLAVDGDISGD</sequence>
<evidence type="ECO:0000256" key="4">
    <source>
        <dbReference type="ARBA" id="ARBA00023163"/>
    </source>
</evidence>
<dbReference type="OrthoDB" id="3461417at2"/>
<keyword evidence="3 6" id="KW-0238">DNA-binding</keyword>